<comment type="similarity">
    <text evidence="6">Belongs to the UPF0313 family.</text>
</comment>
<dbReference type="Proteomes" id="UP000076268">
    <property type="component" value="Unassembled WGS sequence"/>
</dbReference>
<dbReference type="NCBIfam" id="TIGR03904">
    <property type="entry name" value="SAM_YgiQ"/>
    <property type="match status" value="1"/>
</dbReference>
<dbReference type="SFLD" id="SFLDS00029">
    <property type="entry name" value="Radical_SAM"/>
    <property type="match status" value="1"/>
</dbReference>
<dbReference type="SUPFAM" id="SSF102114">
    <property type="entry name" value="Radical SAM enzymes"/>
    <property type="match status" value="1"/>
</dbReference>
<keyword evidence="2 6" id="KW-0949">S-adenosyl-L-methionine</keyword>
<dbReference type="OrthoDB" id="9803479at2"/>
<feature type="binding site" evidence="6">
    <location>
        <position position="316"/>
    </location>
    <ligand>
        <name>[4Fe-4S] cluster</name>
        <dbReference type="ChEBI" id="CHEBI:49883"/>
        <note>4Fe-4S-S-AdoMet</note>
    </ligand>
</feature>
<feature type="region of interest" description="Disordered" evidence="7">
    <location>
        <begin position="600"/>
        <end position="644"/>
    </location>
</feature>
<evidence type="ECO:0000256" key="7">
    <source>
        <dbReference type="SAM" id="MobiDB-lite"/>
    </source>
</evidence>
<dbReference type="Pfam" id="PF04055">
    <property type="entry name" value="Radical_SAM"/>
    <property type="match status" value="1"/>
</dbReference>
<keyword evidence="10" id="KW-1185">Reference proteome</keyword>
<dbReference type="InterPro" id="IPR022946">
    <property type="entry name" value="UPF0313"/>
</dbReference>
<dbReference type="InterPro" id="IPR013704">
    <property type="entry name" value="UPF0313_N"/>
</dbReference>
<dbReference type="InterPro" id="IPR006638">
    <property type="entry name" value="Elp3/MiaA/NifB-like_rSAM"/>
</dbReference>
<dbReference type="STRING" id="1794912.AXX12_03065"/>
<dbReference type="Pfam" id="PF11842">
    <property type="entry name" value="DUF3362"/>
    <property type="match status" value="1"/>
</dbReference>
<evidence type="ECO:0000256" key="2">
    <source>
        <dbReference type="ARBA" id="ARBA00022691"/>
    </source>
</evidence>
<name>A0A154BTH9_ANASB</name>
<comment type="caution">
    <text evidence="9">The sequence shown here is derived from an EMBL/GenBank/DDBJ whole genome shotgun (WGS) entry which is preliminary data.</text>
</comment>
<dbReference type="SMART" id="SM00729">
    <property type="entry name" value="Elp3"/>
    <property type="match status" value="1"/>
</dbReference>
<organism evidence="9 10">
    <name type="scientific">Anaerosporomusa subterranea</name>
    <dbReference type="NCBI Taxonomy" id="1794912"/>
    <lineage>
        <taxon>Bacteria</taxon>
        <taxon>Bacillati</taxon>
        <taxon>Bacillota</taxon>
        <taxon>Negativicutes</taxon>
        <taxon>Acetonemataceae</taxon>
        <taxon>Anaerosporomusa</taxon>
    </lineage>
</organism>
<keyword evidence="5 6" id="KW-0411">Iron-sulfur</keyword>
<dbReference type="InterPro" id="IPR024560">
    <property type="entry name" value="UPF0313_C"/>
</dbReference>
<evidence type="ECO:0000256" key="1">
    <source>
        <dbReference type="ARBA" id="ARBA00022485"/>
    </source>
</evidence>
<dbReference type="HAMAP" id="MF_01251">
    <property type="entry name" value="UPF0313"/>
    <property type="match status" value="1"/>
</dbReference>
<dbReference type="PANTHER" id="PTHR32331">
    <property type="entry name" value="UPF0313 PROTEIN YGIQ"/>
    <property type="match status" value="1"/>
</dbReference>
<feature type="binding site" evidence="6">
    <location>
        <position position="313"/>
    </location>
    <ligand>
        <name>[4Fe-4S] cluster</name>
        <dbReference type="ChEBI" id="CHEBI:49883"/>
        <note>4Fe-4S-S-AdoMet</note>
    </ligand>
</feature>
<reference evidence="9 10" key="1">
    <citation type="submission" date="2016-02" db="EMBL/GenBank/DDBJ databases">
        <title>Anaerosporomusa subterraneum gen. nov., sp. nov., a spore-forming obligate anaerobe isolated from saprolite.</title>
        <authorList>
            <person name="Choi J.K."/>
            <person name="Shah M."/>
            <person name="Yee N."/>
        </authorList>
    </citation>
    <scope>NUCLEOTIDE SEQUENCE [LARGE SCALE GENOMIC DNA]</scope>
    <source>
        <strain evidence="9 10">RU4</strain>
    </source>
</reference>
<dbReference type="SFLD" id="SFLDG01069">
    <property type="entry name" value="UPF0313"/>
    <property type="match status" value="1"/>
</dbReference>
<evidence type="ECO:0000256" key="3">
    <source>
        <dbReference type="ARBA" id="ARBA00022723"/>
    </source>
</evidence>
<comment type="cofactor">
    <cofactor evidence="6">
        <name>[4Fe-4S] cluster</name>
        <dbReference type="ChEBI" id="CHEBI:49883"/>
    </cofactor>
    <text evidence="6">Binds 1 [4Fe-4S] cluster. The cluster is coordinated with 3 cysteines and an exchangeable S-adenosyl-L-methionine.</text>
</comment>
<dbReference type="Pfam" id="PF08497">
    <property type="entry name" value="Radical_SAM_N"/>
    <property type="match status" value="1"/>
</dbReference>
<evidence type="ECO:0000256" key="5">
    <source>
        <dbReference type="ARBA" id="ARBA00023014"/>
    </source>
</evidence>
<dbReference type="PANTHER" id="PTHR32331:SF0">
    <property type="entry name" value="UPF0313 PROTEIN YGIQ"/>
    <property type="match status" value="1"/>
</dbReference>
<feature type="binding site" evidence="6">
    <location>
        <position position="309"/>
    </location>
    <ligand>
        <name>[4Fe-4S] cluster</name>
        <dbReference type="ChEBI" id="CHEBI:49883"/>
        <note>4Fe-4S-S-AdoMet</note>
    </ligand>
</feature>
<sequence>MTQNEFLPITKEDMEKRGWEQLDFLFISGDAYVDHPSFGPAIICRLLEKQGYRVGIIAQPDWRNTTDFKRLGKPRLGVLVSAGNMDSMLNKFTAAKKTRSTDNYSPGGRAGLRPDRATIVYCNRIREAWKRVPLIIGGIEASLRRFAHYDYWSDTVRKSIIADCRADILIYGMGEKQILDIAAQLSAGVPVDAIDHVAGTCCLKTSLEGYWDYATVPSYEAVQDNKRAFAEAFRVQYREQDPIRGKVVVQQHGEQYLVQNPPAEPLSMTEMDEVYDLPYQRTYHPSYEAAGGVPAIREVKFSLVSHRGCYGACSFCAIVSHQGRIIQSRSRESLLKETEQLVKLPDFKGYIHDVGGPTANFRAPSCASQLERGTCRDKQCLHPEACRNLNADHSDYLELLRSIRAVRGVKKVFVRSGLRYDYILAGDNQEFLRELCQYHISGQLKIAPEHISPKVTRLMGKSGKNVYLKFIKAYQAINQELGKEQYLVPYFMSSHPGAGLREAVELAEFLRDMGYHPEQVQDFIPTPGSLSTCMYYSGLNPLTGEAVYVAKDPHEKKMQRALMQYRDPKNHELVYEALLKINRLDLVGFGPKCLIRPRDGQAFTPASRGESQRRLPAARGQKGKLVADAKKQRNTKQKRGRGTR</sequence>
<keyword evidence="4 6" id="KW-0408">Iron</keyword>
<keyword evidence="3 6" id="KW-0479">Metal-binding</keyword>
<dbReference type="InterPro" id="IPR007197">
    <property type="entry name" value="rSAM"/>
</dbReference>
<dbReference type="Gene3D" id="3.80.30.20">
    <property type="entry name" value="tm_1862 like domain"/>
    <property type="match status" value="1"/>
</dbReference>
<evidence type="ECO:0000313" key="9">
    <source>
        <dbReference type="EMBL" id="KYZ77130.1"/>
    </source>
</evidence>
<feature type="compositionally biased region" description="Basic residues" evidence="7">
    <location>
        <begin position="632"/>
        <end position="644"/>
    </location>
</feature>
<evidence type="ECO:0000313" key="10">
    <source>
        <dbReference type="Proteomes" id="UP000076268"/>
    </source>
</evidence>
<dbReference type="GO" id="GO:0051539">
    <property type="term" value="F:4 iron, 4 sulfur cluster binding"/>
    <property type="evidence" value="ECO:0007669"/>
    <property type="project" value="UniProtKB-KW"/>
</dbReference>
<evidence type="ECO:0000259" key="8">
    <source>
        <dbReference type="PROSITE" id="PS51918"/>
    </source>
</evidence>
<dbReference type="AlphaFoldDB" id="A0A154BTH9"/>
<proteinExistence type="inferred from homology"/>
<evidence type="ECO:0000256" key="6">
    <source>
        <dbReference type="HAMAP-Rule" id="MF_01251"/>
    </source>
</evidence>
<dbReference type="EMBL" id="LSGP01000013">
    <property type="protein sequence ID" value="KYZ77130.1"/>
    <property type="molecule type" value="Genomic_DNA"/>
</dbReference>
<protein>
    <submittedName>
        <fullName evidence="9">YgiQ family radical SAM protein</fullName>
    </submittedName>
</protein>
<accession>A0A154BTH9</accession>
<dbReference type="PROSITE" id="PS51918">
    <property type="entry name" value="RADICAL_SAM"/>
    <property type="match status" value="1"/>
</dbReference>
<dbReference type="InterPro" id="IPR023404">
    <property type="entry name" value="rSAM_horseshoe"/>
</dbReference>
<keyword evidence="1 6" id="KW-0004">4Fe-4S</keyword>
<dbReference type="GO" id="GO:0003824">
    <property type="term" value="F:catalytic activity"/>
    <property type="evidence" value="ECO:0007669"/>
    <property type="project" value="InterPro"/>
</dbReference>
<evidence type="ECO:0000256" key="4">
    <source>
        <dbReference type="ARBA" id="ARBA00023004"/>
    </source>
</evidence>
<dbReference type="GO" id="GO:0005506">
    <property type="term" value="F:iron ion binding"/>
    <property type="evidence" value="ECO:0007669"/>
    <property type="project" value="UniProtKB-UniRule"/>
</dbReference>
<dbReference type="InterPro" id="IPR058240">
    <property type="entry name" value="rSAM_sf"/>
</dbReference>
<feature type="domain" description="Radical SAM core" evidence="8">
    <location>
        <begin position="294"/>
        <end position="566"/>
    </location>
</feature>
<dbReference type="RefSeq" id="WP_066238890.1">
    <property type="nucleotide sequence ID" value="NZ_LSGP01000013.1"/>
</dbReference>
<gene>
    <name evidence="9" type="ORF">AXX12_03065</name>
</gene>